<keyword evidence="8" id="KW-0325">Glycoprotein</keyword>
<dbReference type="GO" id="GO:0005788">
    <property type="term" value="C:endoplasmic reticulum lumen"/>
    <property type="evidence" value="ECO:0007669"/>
    <property type="project" value="UniProtKB-SubCell"/>
</dbReference>
<feature type="domain" description="UGGT thioredoxin-like" evidence="12">
    <location>
        <begin position="455"/>
        <end position="707"/>
    </location>
</feature>
<dbReference type="GO" id="GO:0018279">
    <property type="term" value="P:protein N-linked glycosylation via asparagine"/>
    <property type="evidence" value="ECO:0007669"/>
    <property type="project" value="TreeGrafter"/>
</dbReference>
<evidence type="ECO:0000256" key="9">
    <source>
        <dbReference type="SAM" id="SignalP"/>
    </source>
</evidence>
<comment type="pathway">
    <text evidence="3">Protein modification; protein glycosylation.</text>
</comment>
<evidence type="ECO:0000256" key="2">
    <source>
        <dbReference type="ARBA" id="ARBA00004319"/>
    </source>
</evidence>
<dbReference type="Pfam" id="PF06427">
    <property type="entry name" value="UDP-g_GGTase"/>
    <property type="match status" value="1"/>
</dbReference>
<reference evidence="15" key="1">
    <citation type="journal article" date="2014" name="Genome Biol. Evol.">
        <title>The secreted proteins of Achlya hypogyna and Thraustotheca clavata identify the ancestral oomycete secretome and reveal gene acquisitions by horizontal gene transfer.</title>
        <authorList>
            <person name="Misner I."/>
            <person name="Blouin N."/>
            <person name="Leonard G."/>
            <person name="Richards T.A."/>
            <person name="Lane C.E."/>
        </authorList>
    </citation>
    <scope>NUCLEOTIDE SEQUENCE</scope>
    <source>
        <strain evidence="15">ATCC 48635</strain>
    </source>
</reference>
<dbReference type="Pfam" id="PF18402">
    <property type="entry name" value="Thioredoxin_14"/>
    <property type="match status" value="1"/>
</dbReference>
<accession>A0A0A7CNT6</accession>
<dbReference type="UniPathway" id="UPA00378"/>
<dbReference type="InterPro" id="IPR040693">
    <property type="entry name" value="UGGT_TRXL_1"/>
</dbReference>
<organism evidence="15">
    <name type="scientific">Achlya hypogyna</name>
    <name type="common">Oomycete</name>
    <name type="synonym">Protoachlya hypogyna</name>
    <dbReference type="NCBI Taxonomy" id="1202772"/>
    <lineage>
        <taxon>Eukaryota</taxon>
        <taxon>Sar</taxon>
        <taxon>Stramenopiles</taxon>
        <taxon>Oomycota</taxon>
        <taxon>Saprolegniomycetes</taxon>
        <taxon>Saprolegniales</taxon>
        <taxon>Achlyaceae</taxon>
        <taxon>Achlya</taxon>
    </lineage>
</organism>
<evidence type="ECO:0000259" key="11">
    <source>
        <dbReference type="Pfam" id="PF18401"/>
    </source>
</evidence>
<dbReference type="Pfam" id="PF18400">
    <property type="entry name" value="Thioredoxin_12"/>
    <property type="match status" value="1"/>
</dbReference>
<dbReference type="Pfam" id="PF18401">
    <property type="entry name" value="Thioredoxin_13"/>
    <property type="match status" value="1"/>
</dbReference>
<feature type="domain" description="UGGT thioredoxin-like" evidence="10">
    <location>
        <begin position="44"/>
        <end position="236"/>
    </location>
</feature>
<dbReference type="Pfam" id="PF18403">
    <property type="entry name" value="Thioredoxin_15"/>
    <property type="match status" value="1"/>
</dbReference>
<evidence type="ECO:0000313" key="15">
    <source>
        <dbReference type="EMBL" id="AIG56125.1"/>
    </source>
</evidence>
<dbReference type="Gene3D" id="3.90.550.10">
    <property type="entry name" value="Spore Coat Polysaccharide Biosynthesis Protein SpsA, Chain A"/>
    <property type="match status" value="1"/>
</dbReference>
<evidence type="ECO:0000256" key="7">
    <source>
        <dbReference type="ARBA" id="ARBA00022824"/>
    </source>
</evidence>
<feature type="domain" description="UGGT thioredoxin-like" evidence="11">
    <location>
        <begin position="316"/>
        <end position="429"/>
    </location>
</feature>
<name>A0A0A7CNT6_ACHHY</name>
<evidence type="ECO:0000259" key="13">
    <source>
        <dbReference type="Pfam" id="PF18403"/>
    </source>
</evidence>
<dbReference type="GO" id="GO:0036503">
    <property type="term" value="P:ERAD pathway"/>
    <property type="evidence" value="ECO:0007669"/>
    <property type="project" value="TreeGrafter"/>
</dbReference>
<evidence type="ECO:0000256" key="4">
    <source>
        <dbReference type="ARBA" id="ARBA00006351"/>
    </source>
</evidence>
<comment type="subcellular location">
    <subcellularLocation>
        <location evidence="2">Endoplasmic reticulum lumen</location>
    </subcellularLocation>
</comment>
<sequence>MSSGSCRGLAMALLLVAAVMGIASARRVEVNLTTTYLASPVAPVLETSAFLAEVEPSLFFRYIDAVATRSNAIKRKDSMNYTSLALEAASDVLPSDATIAKLVPFVLATRAQSPKIEMFHQLAIESAYKGCGLAYEDATSWAVLYHETGCAAHVICDINAFEKAMLAPRESSSCAASGEHDFELPVDNILNKELAAPTVIVYGTLGTEPFQRFHRTFLVLAEAQAVRYIVRHAPQGNVEPVLLQGYGVSLHIKNMEYKSFDDSKSPHSKHTPSDDDEDEFIVSVMMKKGDETKAALKEYQLEFEDFSSVNSTDDEEPWQLTQLGYLAAREVLTASDPLARLQHLSQNFPKYASALSLATEPVAFDSMSAMGAARRVVQSHQLLNKVVVNGMAHDLSDATFNPFDFLKLLAAEVQQGDALAALELDAATLAGVHSAMTSLSTRATDVRVRVRGAVDGLAPLYLNAIERDASTADWPSDLSVLTEPAWNLIFLRKVMYEVVVVVDPTSKEGAAVLQQIQFLILRGAPVQFGMLWTSPDLLAVPDEDRAAYEPAVDNALPATAYHITKLYLAARDHGADEAKQFLAGIIELGGGVTVKEALLVYVQAVTHALASDEALEAARTLLRTAAQDDAVWAMTDLVRETQLPLDSFVFNGVVRRELNLQESLMSHFGRDQPLYQELARAGKLADDMDLLDELLAQETAYQVYSPWLDPEFDIPTLNLHLSRTDVWDGVRYLHMAGTATKPKQQSLVLIVDLDTPEGARSAHNALKTVLETPETRLSLVHRGAADSLGARLGHIAHAIGDSDEPRHHAVLLELLSRGLTRAKLLRLVGRGKTEADVVTHGELFVQLHADAVRAWLTAARDIAHPLVALLSPATDVLLVNGRPVERAPTQELTPALIRVLLQFEADTRSKAVAKALFAPTKHEALSVVTAARHSHALYHVLAVVDAYLATPRTGALFPEVDPRTTVVAAGGSLVDVVAYLDPLSEASQRASVFLRMLRDVLGASISLVLVPTPTYTEFPLKRFYRYAWGHAPVFAGLPRPPVLTMNVETPELFNVQMVHSDGDVDNIRGDAAATYAVQSVLVYGQCIDRTMAYHPSPPNGLQLTLERTAGTTQLHRDTVVMKNLGYFQLQATPGVWRLELANGRASELYQMVDQQAADHARVIVHDFLSAITQLEVKKRPGFEYARLLDDAAAPAPVEDAATQSYWRSLVAWGTGGAKDVRADGRTGETIHVFSVATGHLYERMLKLMMLSVLKRTSNPVTFWLLENFLSPDFKKSVAALQAEFGMDIRLVTYKWPNWLRRQTEKQRIIWGYKILFLDVLFPLGVQKIIYVDADQVVRADLKELWTMDLHGKAYGYTPFCDSRNVGFQFWRQGYWKDHLRGKPYHISALYVVDLVKFRRMAAGDTLRAIYDQLSADPNSLSNLDQDLPNYAQHQIPIHSLPQEWLWCESWCSDDSKAVAKTIDLCNNPKHKEPKLDMAKRVISGEYFQESWLELDEEVKAAEKAYFAALN</sequence>
<evidence type="ECO:0000256" key="8">
    <source>
        <dbReference type="ARBA" id="ARBA00023180"/>
    </source>
</evidence>
<comment type="cofactor">
    <cofactor evidence="1">
        <name>Ca(2+)</name>
        <dbReference type="ChEBI" id="CHEBI:29108"/>
    </cofactor>
</comment>
<feature type="signal peptide" evidence="9">
    <location>
        <begin position="1"/>
        <end position="25"/>
    </location>
</feature>
<dbReference type="InterPro" id="IPR040692">
    <property type="entry name" value="UGGT_TRXL_3"/>
</dbReference>
<dbReference type="InterPro" id="IPR009448">
    <property type="entry name" value="UDP-g_GGtrans"/>
</dbReference>
<comment type="similarity">
    <text evidence="4">Belongs to the glycosyltransferase 8 family.</text>
</comment>
<dbReference type="PANTHER" id="PTHR11226">
    <property type="entry name" value="UDP-GLUCOSE GLYCOPROTEIN:GLUCOSYLTRANSFERASE"/>
    <property type="match status" value="1"/>
</dbReference>
<dbReference type="GO" id="GO:0051082">
    <property type="term" value="F:unfolded protein binding"/>
    <property type="evidence" value="ECO:0007669"/>
    <property type="project" value="TreeGrafter"/>
</dbReference>
<evidence type="ECO:0000259" key="14">
    <source>
        <dbReference type="Pfam" id="PF18404"/>
    </source>
</evidence>
<dbReference type="SUPFAM" id="SSF53448">
    <property type="entry name" value="Nucleotide-diphospho-sugar transferases"/>
    <property type="match status" value="1"/>
</dbReference>
<dbReference type="Pfam" id="PF18404">
    <property type="entry name" value="Glyco_transf_24"/>
    <property type="match status" value="1"/>
</dbReference>
<feature type="domain" description="UDP-glucose:glycoprotein glucosyltransferase thioredoxin-like" evidence="13">
    <location>
        <begin position="723"/>
        <end position="916"/>
    </location>
</feature>
<proteinExistence type="inferred from homology"/>
<feature type="domain" description="Glucosyltransferase 24 catalytic" evidence="14">
    <location>
        <begin position="1230"/>
        <end position="1499"/>
    </location>
</feature>
<dbReference type="PANTHER" id="PTHR11226:SF0">
    <property type="entry name" value="UDP-GLUCOSE:GLYCOPROTEIN GLUCOSYLTRANSFERASE"/>
    <property type="match status" value="1"/>
</dbReference>
<evidence type="ECO:0000256" key="6">
    <source>
        <dbReference type="ARBA" id="ARBA00022729"/>
    </source>
</evidence>
<dbReference type="EMBL" id="KM038664">
    <property type="protein sequence ID" value="AIG56125.1"/>
    <property type="molecule type" value="Genomic_DNA"/>
</dbReference>
<dbReference type="InterPro" id="IPR040525">
    <property type="entry name" value="UGGT_TRXL_4"/>
</dbReference>
<evidence type="ECO:0000256" key="3">
    <source>
        <dbReference type="ARBA" id="ARBA00004922"/>
    </source>
</evidence>
<dbReference type="InterPro" id="IPR029044">
    <property type="entry name" value="Nucleotide-diphossugar_trans"/>
</dbReference>
<evidence type="ECO:0000256" key="5">
    <source>
        <dbReference type="ARBA" id="ARBA00022679"/>
    </source>
</evidence>
<dbReference type="InterPro" id="IPR040497">
    <property type="entry name" value="Glyco_transf_24"/>
</dbReference>
<evidence type="ECO:0000259" key="12">
    <source>
        <dbReference type="Pfam" id="PF18402"/>
    </source>
</evidence>
<keyword evidence="6 9" id="KW-0732">Signal</keyword>
<evidence type="ECO:0000256" key="1">
    <source>
        <dbReference type="ARBA" id="ARBA00001913"/>
    </source>
</evidence>
<dbReference type="InterPro" id="IPR040694">
    <property type="entry name" value="UGGT_TRXL_2"/>
</dbReference>
<keyword evidence="5" id="KW-0808">Transferase</keyword>
<keyword evidence="7" id="KW-0256">Endoplasmic reticulum</keyword>
<dbReference type="GO" id="GO:0003980">
    <property type="term" value="F:UDP-glucose:glycoprotein glucosyltransferase activity"/>
    <property type="evidence" value="ECO:0007669"/>
    <property type="project" value="InterPro"/>
</dbReference>
<protein>
    <submittedName>
        <fullName evidence="15">Secreted protein</fullName>
    </submittedName>
</protein>
<evidence type="ECO:0000259" key="10">
    <source>
        <dbReference type="Pfam" id="PF18400"/>
    </source>
</evidence>
<feature type="chain" id="PRO_5002038179" evidence="9">
    <location>
        <begin position="26"/>
        <end position="1510"/>
    </location>
</feature>
<dbReference type="CDD" id="cd06432">
    <property type="entry name" value="GT8_HUGT1_C_like"/>
    <property type="match status" value="1"/>
</dbReference>